<dbReference type="AlphaFoldDB" id="A0A7T6ARA2"/>
<organism evidence="1 2">
    <name type="scientific">Desulfobulbus oligotrophicus</name>
    <dbReference type="NCBI Taxonomy" id="1909699"/>
    <lineage>
        <taxon>Bacteria</taxon>
        <taxon>Pseudomonadati</taxon>
        <taxon>Thermodesulfobacteriota</taxon>
        <taxon>Desulfobulbia</taxon>
        <taxon>Desulfobulbales</taxon>
        <taxon>Desulfobulbaceae</taxon>
        <taxon>Desulfobulbus</taxon>
    </lineage>
</organism>
<evidence type="ECO:0000313" key="2">
    <source>
        <dbReference type="Proteomes" id="UP000596092"/>
    </source>
</evidence>
<dbReference type="KEGG" id="dog:HP555_10900"/>
<accession>A0A7T6ARA2</accession>
<evidence type="ECO:0000313" key="1">
    <source>
        <dbReference type="EMBL" id="QQG66337.1"/>
    </source>
</evidence>
<protein>
    <submittedName>
        <fullName evidence="1">Uncharacterized protein</fullName>
    </submittedName>
</protein>
<sequence>MPFFYLDQLTVKYTAFPRFADLLEAGGGYRPSLRTSVSSSQAMLAGAYDRAQSRRGDKRRAFRY</sequence>
<proteinExistence type="predicted"/>
<gene>
    <name evidence="1" type="ORF">HP555_10900</name>
</gene>
<name>A0A7T6ARA2_9BACT</name>
<dbReference type="EMBL" id="CP054140">
    <property type="protein sequence ID" value="QQG66337.1"/>
    <property type="molecule type" value="Genomic_DNA"/>
</dbReference>
<keyword evidence="2" id="KW-1185">Reference proteome</keyword>
<dbReference type="Proteomes" id="UP000596092">
    <property type="component" value="Chromosome"/>
</dbReference>
<reference evidence="1 2" key="1">
    <citation type="submission" date="2020-05" db="EMBL/GenBank/DDBJ databases">
        <title>Complete genome of Desulfobulbus oligotrophicus.</title>
        <authorList>
            <person name="Podar M."/>
        </authorList>
    </citation>
    <scope>NUCLEOTIDE SEQUENCE [LARGE SCALE GENOMIC DNA]</scope>
    <source>
        <strain evidence="1 2">Prop6</strain>
    </source>
</reference>
<dbReference type="RefSeq" id="WP_199262405.1">
    <property type="nucleotide sequence ID" value="NZ_CP054140.1"/>
</dbReference>